<sequence>MVVQLDSRHSPPGGSDDGASRRCARLENVSSDATAHSPRGRANRSRIIAAAIGEFAANPDASMDDVARAAGVVRRTVYGHFPNRDSLVEGIAAEATAAIDNALLTEEEPDRPELASAVFALRMWPIGDRFRILLSFARRELGEDRIRDLLAPIRNRTVDTVRRGQSTGVFSGYLDAELLVRMDEAMSLALLDEANRGNITDQGETLSVSSLVLTGITPDRAADITREARAWLDAHG</sequence>
<dbReference type="GO" id="GO:0003700">
    <property type="term" value="F:DNA-binding transcription factor activity"/>
    <property type="evidence" value="ECO:0007669"/>
    <property type="project" value="TreeGrafter"/>
</dbReference>
<dbReference type="Proteomes" id="UP000183263">
    <property type="component" value="Unassembled WGS sequence"/>
</dbReference>
<dbReference type="EMBL" id="FNDN01000012">
    <property type="protein sequence ID" value="SDI86050.1"/>
    <property type="molecule type" value="Genomic_DNA"/>
</dbReference>
<reference evidence="2 3" key="1">
    <citation type="submission" date="2016-10" db="EMBL/GenBank/DDBJ databases">
        <authorList>
            <person name="de Groot N.N."/>
        </authorList>
    </citation>
    <scope>NUCLEOTIDE SEQUENCE [LARGE SCALE GENOMIC DNA]</scope>
    <source>
        <strain evidence="2 3">DSM 44892</strain>
    </source>
</reference>
<name>A0A1G8P2M3_9NOCA</name>
<evidence type="ECO:0000313" key="3">
    <source>
        <dbReference type="Proteomes" id="UP000183263"/>
    </source>
</evidence>
<keyword evidence="3" id="KW-1185">Reference proteome</keyword>
<organism evidence="2 3">
    <name type="scientific">Rhodococcus triatomae</name>
    <dbReference type="NCBI Taxonomy" id="300028"/>
    <lineage>
        <taxon>Bacteria</taxon>
        <taxon>Bacillati</taxon>
        <taxon>Actinomycetota</taxon>
        <taxon>Actinomycetes</taxon>
        <taxon>Mycobacteriales</taxon>
        <taxon>Nocardiaceae</taxon>
        <taxon>Rhodococcus</taxon>
    </lineage>
</organism>
<gene>
    <name evidence="2" type="ORF">SAMN05444695_11227</name>
</gene>
<dbReference type="Pfam" id="PF00440">
    <property type="entry name" value="TetR_N"/>
    <property type="match status" value="1"/>
</dbReference>
<dbReference type="OrthoDB" id="3869819at2"/>
<proteinExistence type="predicted"/>
<evidence type="ECO:0000313" key="2">
    <source>
        <dbReference type="EMBL" id="SDI86050.1"/>
    </source>
</evidence>
<accession>A0A1G8P2M3</accession>
<dbReference type="InterPro" id="IPR050109">
    <property type="entry name" value="HTH-type_TetR-like_transc_reg"/>
</dbReference>
<protein>
    <submittedName>
        <fullName evidence="2">DNA-binding transcriptional regulator, AcrR family</fullName>
    </submittedName>
</protein>
<dbReference type="InterPro" id="IPR009057">
    <property type="entry name" value="Homeodomain-like_sf"/>
</dbReference>
<keyword evidence="1 2" id="KW-0238">DNA-binding</keyword>
<dbReference type="Gene3D" id="1.10.357.10">
    <property type="entry name" value="Tetracycline Repressor, domain 2"/>
    <property type="match status" value="1"/>
</dbReference>
<dbReference type="PROSITE" id="PS50977">
    <property type="entry name" value="HTH_TETR_2"/>
    <property type="match status" value="1"/>
</dbReference>
<dbReference type="GO" id="GO:0000976">
    <property type="term" value="F:transcription cis-regulatory region binding"/>
    <property type="evidence" value="ECO:0007669"/>
    <property type="project" value="TreeGrafter"/>
</dbReference>
<evidence type="ECO:0000256" key="1">
    <source>
        <dbReference type="ARBA" id="ARBA00023125"/>
    </source>
</evidence>
<dbReference type="SUPFAM" id="SSF46689">
    <property type="entry name" value="Homeodomain-like"/>
    <property type="match status" value="1"/>
</dbReference>
<dbReference type="InterPro" id="IPR001647">
    <property type="entry name" value="HTH_TetR"/>
</dbReference>
<dbReference type="PANTHER" id="PTHR30055">
    <property type="entry name" value="HTH-TYPE TRANSCRIPTIONAL REGULATOR RUTR"/>
    <property type="match status" value="1"/>
</dbReference>
<dbReference type="PANTHER" id="PTHR30055:SF209">
    <property type="entry name" value="POSSIBLE TRANSCRIPTIONAL REGULATORY PROTEIN (PROBABLY TETR-FAMILY)"/>
    <property type="match status" value="1"/>
</dbReference>
<dbReference type="AlphaFoldDB" id="A0A1G8P2M3"/>